<reference evidence="3 4" key="1">
    <citation type="submission" date="2019-04" db="EMBL/GenBank/DDBJ databases">
        <authorList>
            <consortium name="Wellcome Sanger Institute Data Sharing"/>
        </authorList>
    </citation>
    <scope>NUCLEOTIDE SEQUENCE [LARGE SCALE GENOMIC DNA]</scope>
</reference>
<feature type="region of interest" description="Disordered" evidence="1">
    <location>
        <begin position="12"/>
        <end position="31"/>
    </location>
</feature>
<dbReference type="AlphaFoldDB" id="A0A8C9RKW0"/>
<evidence type="ECO:0000256" key="2">
    <source>
        <dbReference type="SAM" id="Phobius"/>
    </source>
</evidence>
<accession>A0A8C9RKW0</accession>
<dbReference type="Proteomes" id="UP000694397">
    <property type="component" value="Chromosome 5"/>
</dbReference>
<keyword evidence="2" id="KW-1133">Transmembrane helix</keyword>
<evidence type="ECO:0000313" key="4">
    <source>
        <dbReference type="Proteomes" id="UP000694397"/>
    </source>
</evidence>
<dbReference type="Ensembl" id="ENSSFOT00015017100.2">
    <property type="protein sequence ID" value="ENSSFOP00015016911.2"/>
    <property type="gene ID" value="ENSSFOG00015010889.2"/>
</dbReference>
<keyword evidence="2" id="KW-0472">Membrane</keyword>
<keyword evidence="4" id="KW-1185">Reference proteome</keyword>
<protein>
    <submittedName>
        <fullName evidence="3">Uncharacterized protein</fullName>
    </submittedName>
</protein>
<name>A0A8C9RKW0_SCLFO</name>
<feature type="transmembrane region" description="Helical" evidence="2">
    <location>
        <begin position="39"/>
        <end position="60"/>
    </location>
</feature>
<sequence length="68" mass="7684">MSVLPDLILSPRTRESQHCGETVEPTHPFPPSSHCSEPIISLSAPWLFGPFTAMIFGRFYKLNVMFFS</sequence>
<proteinExistence type="predicted"/>
<evidence type="ECO:0000256" key="1">
    <source>
        <dbReference type="SAM" id="MobiDB-lite"/>
    </source>
</evidence>
<organism evidence="3 4">
    <name type="scientific">Scleropages formosus</name>
    <name type="common">Asian bonytongue</name>
    <name type="synonym">Osteoglossum formosum</name>
    <dbReference type="NCBI Taxonomy" id="113540"/>
    <lineage>
        <taxon>Eukaryota</taxon>
        <taxon>Metazoa</taxon>
        <taxon>Chordata</taxon>
        <taxon>Craniata</taxon>
        <taxon>Vertebrata</taxon>
        <taxon>Euteleostomi</taxon>
        <taxon>Actinopterygii</taxon>
        <taxon>Neopterygii</taxon>
        <taxon>Teleostei</taxon>
        <taxon>Osteoglossocephala</taxon>
        <taxon>Osteoglossomorpha</taxon>
        <taxon>Osteoglossiformes</taxon>
        <taxon>Osteoglossidae</taxon>
        <taxon>Scleropages</taxon>
    </lineage>
</organism>
<keyword evidence="2" id="KW-0812">Transmembrane</keyword>
<reference evidence="3" key="2">
    <citation type="submission" date="2025-08" db="UniProtKB">
        <authorList>
            <consortium name="Ensembl"/>
        </authorList>
    </citation>
    <scope>IDENTIFICATION</scope>
</reference>
<reference evidence="3" key="3">
    <citation type="submission" date="2025-09" db="UniProtKB">
        <authorList>
            <consortium name="Ensembl"/>
        </authorList>
    </citation>
    <scope>IDENTIFICATION</scope>
</reference>
<evidence type="ECO:0000313" key="3">
    <source>
        <dbReference type="Ensembl" id="ENSSFOP00015016911.2"/>
    </source>
</evidence>